<organism evidence="3">
    <name type="scientific">Fagus sylvatica</name>
    <name type="common">Beechnut</name>
    <dbReference type="NCBI Taxonomy" id="28930"/>
    <lineage>
        <taxon>Eukaryota</taxon>
        <taxon>Viridiplantae</taxon>
        <taxon>Streptophyta</taxon>
        <taxon>Embryophyta</taxon>
        <taxon>Tracheophyta</taxon>
        <taxon>Spermatophyta</taxon>
        <taxon>Magnoliopsida</taxon>
        <taxon>eudicotyledons</taxon>
        <taxon>Gunneridae</taxon>
        <taxon>Pentapetalae</taxon>
        <taxon>rosids</taxon>
        <taxon>fabids</taxon>
        <taxon>Fagales</taxon>
        <taxon>Fagaceae</taxon>
        <taxon>Fagus</taxon>
    </lineage>
</organism>
<dbReference type="Pfam" id="PF17184">
    <property type="entry name" value="Rit1_C"/>
    <property type="match status" value="1"/>
</dbReference>
<sequence>MDKRMNRGGRGGIKVSWEQVCLPKQEGGLGLKRVEDWNRAAVMKHIWNLFTQAGSLWVAWVSSELLKGRSFWIVKIPQDCSLGWRKLLKLRSEARRLLSFVVGDGSNIFLWHDSWHPNGVLYQEYGHMIVYDAASSINAKVSSVLHNHEWCWRPARSEILVDIQSKLSLVQLGDSDKAIWLLNSSGKFTCADTWQHLRVKQAEVPWWKLIWFTAAIPKHGFIGWLTMRNRLATKDRLLQWGIGADPVISKGKVFELPFVKVAWWATVYHLWLQRNSRVFGGVIKTEEQIVQDIRRDVKARMDSFKVKRQKGGCIIVDSTRRGKRFPDSMSKTIPIWTCVLNRCVRNHLNSMCGTTAQMDKESNASDQHDESTRHTVDWDCSLHLPLWVSETEKASIESHIEEWTKQLDASGADISSLAMFLKKPLRPLWISQKSVIWLNEVPDHDSWDFTPIILVTASSSSGVIQHRSTSEFSWNYIPGAGDDEESWARGLSPNLFWSHVYDLTNAGPDVCNQKVADIVEKDRVYRAQRGQIAPQVTVKAPKLLESSDHLSQGEVPLPLDSSNLEINTKPSDEDCAISWLGSTNLAVGTSQVGMLY</sequence>
<evidence type="ECO:0000313" key="3">
    <source>
        <dbReference type="EMBL" id="SPC85704.1"/>
    </source>
</evidence>
<reference evidence="3" key="1">
    <citation type="submission" date="2018-02" db="EMBL/GenBank/DDBJ databases">
        <authorList>
            <person name="Cohen D.B."/>
            <person name="Kent A.D."/>
        </authorList>
    </citation>
    <scope>NUCLEOTIDE SEQUENCE</scope>
</reference>
<feature type="domain" description="Reverse transcriptase zinc-binding" evidence="1">
    <location>
        <begin position="188"/>
        <end position="245"/>
    </location>
</feature>
<dbReference type="InterPro" id="IPR033449">
    <property type="entry name" value="Rit1_N"/>
</dbReference>
<proteinExistence type="predicted"/>
<dbReference type="Pfam" id="PF13966">
    <property type="entry name" value="zf-RVT"/>
    <property type="match status" value="1"/>
</dbReference>
<dbReference type="AlphaFoldDB" id="A0A2N9FG00"/>
<dbReference type="InterPro" id="IPR007306">
    <property type="entry name" value="Rit1"/>
</dbReference>
<gene>
    <name evidence="3" type="ORF">FSB_LOCUS13586</name>
</gene>
<accession>A0A2N9FG00</accession>
<feature type="domain" description="Rit1 N-terminal" evidence="2">
    <location>
        <begin position="305"/>
        <end position="520"/>
    </location>
</feature>
<evidence type="ECO:0008006" key="4">
    <source>
        <dbReference type="Google" id="ProtNLM"/>
    </source>
</evidence>
<dbReference type="PANTHER" id="PTHR31811:SF0">
    <property type="entry name" value="TRNA A64-2'-O-RIBOSYLPHOSPHATE TRANSFERASE"/>
    <property type="match status" value="1"/>
</dbReference>
<dbReference type="PANTHER" id="PTHR31811">
    <property type="entry name" value="TRNA A64-2'-O-RIBOSYLPHOSPHATE TRANSFERASE"/>
    <property type="match status" value="1"/>
</dbReference>
<dbReference type="GO" id="GO:0019988">
    <property type="term" value="P:charged-tRNA amino acid modification"/>
    <property type="evidence" value="ECO:0007669"/>
    <property type="project" value="InterPro"/>
</dbReference>
<dbReference type="GO" id="GO:0043399">
    <property type="term" value="F:tRNA adenosine(64)-2'-O-ribosylphosphate transferase activity"/>
    <property type="evidence" value="ECO:0007669"/>
    <property type="project" value="InterPro"/>
</dbReference>
<evidence type="ECO:0000259" key="2">
    <source>
        <dbReference type="Pfam" id="PF17184"/>
    </source>
</evidence>
<dbReference type="InterPro" id="IPR026960">
    <property type="entry name" value="RVT-Znf"/>
</dbReference>
<name>A0A2N9FG00_FAGSY</name>
<protein>
    <recommendedName>
        <fullName evidence="4">Reverse transcriptase zinc-binding domain-containing protein</fullName>
    </recommendedName>
</protein>
<dbReference type="EMBL" id="OIVN01000796">
    <property type="protein sequence ID" value="SPC85704.1"/>
    <property type="molecule type" value="Genomic_DNA"/>
</dbReference>
<evidence type="ECO:0000259" key="1">
    <source>
        <dbReference type="Pfam" id="PF13966"/>
    </source>
</evidence>
<dbReference type="GO" id="GO:0005737">
    <property type="term" value="C:cytoplasm"/>
    <property type="evidence" value="ECO:0007669"/>
    <property type="project" value="TreeGrafter"/>
</dbReference>